<evidence type="ECO:0000259" key="5">
    <source>
        <dbReference type="PROSITE" id="PS50865"/>
    </source>
</evidence>
<keyword evidence="3" id="KW-0862">Zinc</keyword>
<feature type="domain" description="MYND-type" evidence="5">
    <location>
        <begin position="396"/>
        <end position="441"/>
    </location>
</feature>
<evidence type="ECO:0000256" key="1">
    <source>
        <dbReference type="ARBA" id="ARBA00022723"/>
    </source>
</evidence>
<accession>A0ABR2ZR80</accession>
<evidence type="ECO:0000256" key="4">
    <source>
        <dbReference type="PROSITE-ProRule" id="PRU00134"/>
    </source>
</evidence>
<dbReference type="EMBL" id="JBBXMP010000066">
    <property type="protein sequence ID" value="KAL0064202.1"/>
    <property type="molecule type" value="Genomic_DNA"/>
</dbReference>
<evidence type="ECO:0000313" key="6">
    <source>
        <dbReference type="EMBL" id="KAL0064202.1"/>
    </source>
</evidence>
<dbReference type="Pfam" id="PF01753">
    <property type="entry name" value="zf-MYND"/>
    <property type="match status" value="1"/>
</dbReference>
<sequence length="581" mass="65894">MPPEVIDFNRLDSVSKSFIDILMRIHIELVVHDDSIVSQTVRILDEYWPHAWSWIVALSNAFLSLDTSEPLTSAGTDTFDRFTRATSMVIFYPMFDPDIPPGETASSRLIPLLQSYPGIFSLIPELWLCTSKMDLRDQCSVYVSQLPTRGADGDGNRTLECPLFSSMERPEAFIKPIIHEITDRSGSFGALRDTLALLNPFLMSAVSSNVLAHFIRRDAIRWVTLLIERIASSAPMFYPGQFLSYYTDKIKARAQVIVESIRFLDHCISKDVFFALQILDRATLLSMFKAKALLVGNAHEQLTSPLPPTCTLVYQFAQLIKTLIGVCLHRPVLVRLVHWIRKIEGLEMDTMDAEAAELCRSFLDVWDTLKKDVSRRRVVKNTRSSEPIHNRPMCDNLDCPDPLGRELTSKLLRCTGCKSRVYCSRKCQKVAWGRDNHKKACLQTRELARAGAHHRLPTFYDYAFIRDQIGADLKLPDLGERIRIARSPPRLAGSDPKHEERMRPGNNTIIWLDYSEHPVSITTYSIDETRARLDECVTESGSSYLMDTDVLGLEFGGVSVVAMVPWYRVGKKSYPMVVGLK</sequence>
<dbReference type="PROSITE" id="PS50865">
    <property type="entry name" value="ZF_MYND_2"/>
    <property type="match status" value="1"/>
</dbReference>
<evidence type="ECO:0000256" key="3">
    <source>
        <dbReference type="ARBA" id="ARBA00022833"/>
    </source>
</evidence>
<dbReference type="Gene3D" id="6.10.140.2220">
    <property type="match status" value="1"/>
</dbReference>
<organism evidence="6 7">
    <name type="scientific">Marasmius tenuissimus</name>
    <dbReference type="NCBI Taxonomy" id="585030"/>
    <lineage>
        <taxon>Eukaryota</taxon>
        <taxon>Fungi</taxon>
        <taxon>Dikarya</taxon>
        <taxon>Basidiomycota</taxon>
        <taxon>Agaricomycotina</taxon>
        <taxon>Agaricomycetes</taxon>
        <taxon>Agaricomycetidae</taxon>
        <taxon>Agaricales</taxon>
        <taxon>Marasmiineae</taxon>
        <taxon>Marasmiaceae</taxon>
        <taxon>Marasmius</taxon>
    </lineage>
</organism>
<dbReference type="Proteomes" id="UP001437256">
    <property type="component" value="Unassembled WGS sequence"/>
</dbReference>
<evidence type="ECO:0000256" key="2">
    <source>
        <dbReference type="ARBA" id="ARBA00022771"/>
    </source>
</evidence>
<keyword evidence="7" id="KW-1185">Reference proteome</keyword>
<reference evidence="6 7" key="1">
    <citation type="submission" date="2024-05" db="EMBL/GenBank/DDBJ databases">
        <title>A draft genome resource for the thread blight pathogen Marasmius tenuissimus strain MS-2.</title>
        <authorList>
            <person name="Yulfo-Soto G.E."/>
            <person name="Baruah I.K."/>
            <person name="Amoako-Attah I."/>
            <person name="Bukari Y."/>
            <person name="Meinhardt L.W."/>
            <person name="Bailey B.A."/>
            <person name="Cohen S.P."/>
        </authorList>
    </citation>
    <scope>NUCLEOTIDE SEQUENCE [LARGE SCALE GENOMIC DNA]</scope>
    <source>
        <strain evidence="6 7">MS-2</strain>
    </source>
</reference>
<comment type="caution">
    <text evidence="6">The sequence shown here is derived from an EMBL/GenBank/DDBJ whole genome shotgun (WGS) entry which is preliminary data.</text>
</comment>
<dbReference type="SUPFAM" id="SSF144232">
    <property type="entry name" value="HIT/MYND zinc finger-like"/>
    <property type="match status" value="1"/>
</dbReference>
<protein>
    <recommendedName>
        <fullName evidence="5">MYND-type domain-containing protein</fullName>
    </recommendedName>
</protein>
<gene>
    <name evidence="6" type="ORF">AAF712_008924</name>
</gene>
<keyword evidence="2 4" id="KW-0863">Zinc-finger</keyword>
<evidence type="ECO:0000313" key="7">
    <source>
        <dbReference type="Proteomes" id="UP001437256"/>
    </source>
</evidence>
<proteinExistence type="predicted"/>
<dbReference type="InterPro" id="IPR002893">
    <property type="entry name" value="Znf_MYND"/>
</dbReference>
<name>A0ABR2ZR80_9AGAR</name>
<keyword evidence="1" id="KW-0479">Metal-binding</keyword>